<name>A0A2D1GPC0_9CAUD</name>
<keyword evidence="2" id="KW-1185">Reference proteome</keyword>
<evidence type="ECO:0000313" key="1">
    <source>
        <dbReference type="EMBL" id="ATN93783.1"/>
    </source>
</evidence>
<dbReference type="KEGG" id="vg:40091870"/>
<proteinExistence type="predicted"/>
<dbReference type="Proteomes" id="UP000228763">
    <property type="component" value="Segment"/>
</dbReference>
<dbReference type="InterPro" id="IPR011604">
    <property type="entry name" value="PDDEXK-like_dom_sf"/>
</dbReference>
<sequence>MFKVFTNKQLNNDEYHDPKGWAAEYVSGSSLADIFNTCPANWRFKKNQTTKALEFGTQSHTNFESKKLFEATYKRCPAPSEFKDLITSQAGLSAKLKSFGLKGTSGKQYPDLLKMMVYCGEMLNVQYLIEMVAEAEARAEGKQLVDAEAYDACVTMRKVLESIPEHDACINSETAMHEVSIFGTISGVKVKVRLDHLDLRENVEARVLTGYSDEGDPVYETVIHPEALVITDFKTTTSANPLEFPRLAFNHGYYLKMALQHDLLKRAIQAGAFEGVDPNIPIVVRLLAQEKKEPFLPMGYRMTPEQLRIGRTQYVSVVHTYKECVESDVWPSYANGAAEVDLETPQWVRYQYKHAL</sequence>
<dbReference type="EMBL" id="MF996376">
    <property type="protein sequence ID" value="ATN93783.1"/>
    <property type="molecule type" value="Genomic_DNA"/>
</dbReference>
<protein>
    <submittedName>
        <fullName evidence="1">Putative exodeoxyribonuclease VIII</fullName>
    </submittedName>
</protein>
<organism evidence="1 2">
    <name type="scientific">Escherichia phage SRT8</name>
    <dbReference type="NCBI Taxonomy" id="2496545"/>
    <lineage>
        <taxon>Viruses</taxon>
        <taxon>Duplodnaviria</taxon>
        <taxon>Heunggongvirae</taxon>
        <taxon>Uroviricota</taxon>
        <taxon>Caudoviricetes</taxon>
        <taxon>Drexlerviridae</taxon>
        <taxon>Tunavirinae</taxon>
        <taxon>Sertoctavirus</taxon>
        <taxon>Sertoctavirus SRT8</taxon>
    </lineage>
</organism>
<dbReference type="Gene3D" id="3.90.320.10">
    <property type="match status" value="1"/>
</dbReference>
<dbReference type="RefSeq" id="YP_009615408.1">
    <property type="nucleotide sequence ID" value="NC_042043.1"/>
</dbReference>
<dbReference type="GeneID" id="40091870"/>
<evidence type="ECO:0000313" key="2">
    <source>
        <dbReference type="Proteomes" id="UP000228763"/>
    </source>
</evidence>
<reference evidence="1 2" key="1">
    <citation type="submission" date="2017-09" db="EMBL/GenBank/DDBJ databases">
        <title>Complete genome sequence analysis of the novel Escherichia coli phage SRT8.</title>
        <authorList>
            <person name="Fan X."/>
            <person name="Zhao K."/>
            <person name="Song S."/>
            <person name="Zhao Z."/>
        </authorList>
    </citation>
    <scope>NUCLEOTIDE SEQUENCE [LARGE SCALE GENOMIC DNA]</scope>
</reference>
<accession>A0A2D1GPC0</accession>